<reference evidence="1 2" key="1">
    <citation type="submission" date="2019-06" db="EMBL/GenBank/DDBJ databases">
        <title>Sequencing the genomes of 1000 actinobacteria strains.</title>
        <authorList>
            <person name="Klenk H.-P."/>
        </authorList>
    </citation>
    <scope>NUCLEOTIDE SEQUENCE [LARGE SCALE GENOMIC DNA]</scope>
    <source>
        <strain evidence="1 2">DSM 105492</strain>
    </source>
</reference>
<proteinExistence type="predicted"/>
<dbReference type="RefSeq" id="WP_185842904.1">
    <property type="nucleotide sequence ID" value="NZ_BAABLH010000001.1"/>
</dbReference>
<dbReference type="EMBL" id="VFPE01000001">
    <property type="protein sequence ID" value="TQM34234.1"/>
    <property type="molecule type" value="Genomic_DNA"/>
</dbReference>
<dbReference type="AlphaFoldDB" id="A0A543FKL7"/>
<comment type="caution">
    <text evidence="1">The sequence shown here is derived from an EMBL/GenBank/DDBJ whole genome shotgun (WGS) entry which is preliminary data.</text>
</comment>
<organism evidence="1 2">
    <name type="scientific">Microbacterium kyungheense</name>
    <dbReference type="NCBI Taxonomy" id="1263636"/>
    <lineage>
        <taxon>Bacteria</taxon>
        <taxon>Bacillati</taxon>
        <taxon>Actinomycetota</taxon>
        <taxon>Actinomycetes</taxon>
        <taxon>Micrococcales</taxon>
        <taxon>Microbacteriaceae</taxon>
        <taxon>Microbacterium</taxon>
    </lineage>
</organism>
<dbReference type="Proteomes" id="UP000320235">
    <property type="component" value="Unassembled WGS sequence"/>
</dbReference>
<evidence type="ECO:0000313" key="1">
    <source>
        <dbReference type="EMBL" id="TQM34234.1"/>
    </source>
</evidence>
<evidence type="ECO:0000313" key="2">
    <source>
        <dbReference type="Proteomes" id="UP000320235"/>
    </source>
</evidence>
<sequence>MSIHEALRQLRAGIHTAPLTPDEHHHRRLLELARREREADLLRQAAVNPGFPAIH</sequence>
<accession>A0A543FKL7</accession>
<gene>
    <name evidence="1" type="ORF">FB391_0521</name>
</gene>
<protein>
    <submittedName>
        <fullName evidence="1">Uncharacterized protein</fullName>
    </submittedName>
</protein>
<keyword evidence="2" id="KW-1185">Reference proteome</keyword>
<name>A0A543FKL7_9MICO</name>